<dbReference type="KEGG" id="atl:Athai_13610"/>
<name>A0A7R7HVJ9_9ACTN</name>
<sequence length="348" mass="37791">MAPQDSDLRIVVTGNLGYVGSVLTPRLRAAGHDVLGLDVGLFKDCTLGPAPDDGGRCLDVRDVTPADLDGADVVIHLAGLSNDPLGDIDPELTTRINTDATVRLAEAAKRAGVRRFLFSSSCSIYGAAKPGRLLDECSELNPLSWYADSKLRAEGALGSLADETFSPVFLRSGTAYGYSPRLRTDLVINDLTAQAVLTGEITVRSDGTAWRPFVHVEDIAAAFVALLRVPREATHARAFNVGQTAENYQIRDVARIVAEAVPGSRMTIAGTTNPDSRDYRVSCERITSEVPAFRARWSARDGIEQLVRGYRRFGIRREDAEGPRFQRLKLIRALQNTGRLDGQLRVAG</sequence>
<proteinExistence type="predicted"/>
<reference evidence="2 3" key="1">
    <citation type="submission" date="2020-08" db="EMBL/GenBank/DDBJ databases">
        <title>Whole genome shotgun sequence of Actinocatenispora thailandica NBRC 105041.</title>
        <authorList>
            <person name="Komaki H."/>
            <person name="Tamura T."/>
        </authorList>
    </citation>
    <scope>NUCLEOTIDE SEQUENCE [LARGE SCALE GENOMIC DNA]</scope>
    <source>
        <strain evidence="2 3">NBRC 105041</strain>
    </source>
</reference>
<keyword evidence="3" id="KW-1185">Reference proteome</keyword>
<accession>A0A7R7HVJ9</accession>
<evidence type="ECO:0000313" key="3">
    <source>
        <dbReference type="Proteomes" id="UP000611640"/>
    </source>
</evidence>
<organism evidence="2 3">
    <name type="scientific">Actinocatenispora thailandica</name>
    <dbReference type="NCBI Taxonomy" id="227318"/>
    <lineage>
        <taxon>Bacteria</taxon>
        <taxon>Bacillati</taxon>
        <taxon>Actinomycetota</taxon>
        <taxon>Actinomycetes</taxon>
        <taxon>Micromonosporales</taxon>
        <taxon>Micromonosporaceae</taxon>
        <taxon>Actinocatenispora</taxon>
    </lineage>
</organism>
<gene>
    <name evidence="2" type="ORF">Athai_13610</name>
</gene>
<feature type="domain" description="NAD-dependent epimerase/dehydratase" evidence="1">
    <location>
        <begin position="10"/>
        <end position="242"/>
    </location>
</feature>
<dbReference type="Proteomes" id="UP000611640">
    <property type="component" value="Chromosome"/>
</dbReference>
<dbReference type="RefSeq" id="WP_203965366.1">
    <property type="nucleotide sequence ID" value="NZ_AP023355.1"/>
</dbReference>
<dbReference type="AlphaFoldDB" id="A0A7R7HVJ9"/>
<protein>
    <submittedName>
        <fullName evidence="2">NAD-dependent dehydratase</fullName>
    </submittedName>
</protein>
<dbReference type="CDD" id="cd08946">
    <property type="entry name" value="SDR_e"/>
    <property type="match status" value="1"/>
</dbReference>
<evidence type="ECO:0000259" key="1">
    <source>
        <dbReference type="Pfam" id="PF01370"/>
    </source>
</evidence>
<dbReference type="EMBL" id="AP023355">
    <property type="protein sequence ID" value="BCJ33858.1"/>
    <property type="molecule type" value="Genomic_DNA"/>
</dbReference>
<dbReference type="PANTHER" id="PTHR43245:SF23">
    <property type="entry name" value="NAD(P)-BINDING DOMAIN-CONTAINING PROTEIN"/>
    <property type="match status" value="1"/>
</dbReference>
<dbReference type="InterPro" id="IPR050177">
    <property type="entry name" value="Lipid_A_modif_metabolic_enz"/>
</dbReference>
<dbReference type="InterPro" id="IPR036291">
    <property type="entry name" value="NAD(P)-bd_dom_sf"/>
</dbReference>
<dbReference type="PANTHER" id="PTHR43245">
    <property type="entry name" value="BIFUNCTIONAL POLYMYXIN RESISTANCE PROTEIN ARNA"/>
    <property type="match status" value="1"/>
</dbReference>
<dbReference type="SUPFAM" id="SSF51735">
    <property type="entry name" value="NAD(P)-binding Rossmann-fold domains"/>
    <property type="match status" value="1"/>
</dbReference>
<evidence type="ECO:0000313" key="2">
    <source>
        <dbReference type="EMBL" id="BCJ33858.1"/>
    </source>
</evidence>
<dbReference type="Gene3D" id="3.40.50.720">
    <property type="entry name" value="NAD(P)-binding Rossmann-like Domain"/>
    <property type="match status" value="1"/>
</dbReference>
<dbReference type="InterPro" id="IPR001509">
    <property type="entry name" value="Epimerase_deHydtase"/>
</dbReference>
<dbReference type="Pfam" id="PF01370">
    <property type="entry name" value="Epimerase"/>
    <property type="match status" value="1"/>
</dbReference>